<dbReference type="EMBL" id="NIBG01000012">
    <property type="protein sequence ID" value="PAB58775.1"/>
    <property type="molecule type" value="Genomic_DNA"/>
</dbReference>
<gene>
    <name evidence="2" type="ORF">CCE28_13940</name>
</gene>
<evidence type="ECO:0000259" key="1">
    <source>
        <dbReference type="PROSITE" id="PS51186"/>
    </source>
</evidence>
<name>A0A267MIT2_9FIRM</name>
<dbReference type="AlphaFoldDB" id="A0A267MIT2"/>
<dbReference type="InterPro" id="IPR000182">
    <property type="entry name" value="GNAT_dom"/>
</dbReference>
<proteinExistence type="predicted"/>
<dbReference type="SUPFAM" id="SSF55729">
    <property type="entry name" value="Acyl-CoA N-acyltransferases (Nat)"/>
    <property type="match status" value="1"/>
</dbReference>
<dbReference type="PROSITE" id="PS51186">
    <property type="entry name" value="GNAT"/>
    <property type="match status" value="1"/>
</dbReference>
<organism evidence="2 3">
    <name type="scientific">Anaeromicrobium sediminis</name>
    <dbReference type="NCBI Taxonomy" id="1478221"/>
    <lineage>
        <taxon>Bacteria</taxon>
        <taxon>Bacillati</taxon>
        <taxon>Bacillota</taxon>
        <taxon>Clostridia</taxon>
        <taxon>Peptostreptococcales</taxon>
        <taxon>Thermotaleaceae</taxon>
        <taxon>Anaeromicrobium</taxon>
    </lineage>
</organism>
<dbReference type="InterPro" id="IPR016181">
    <property type="entry name" value="Acyl_CoA_acyltransferase"/>
</dbReference>
<evidence type="ECO:0000313" key="3">
    <source>
        <dbReference type="Proteomes" id="UP000216024"/>
    </source>
</evidence>
<dbReference type="GO" id="GO:0016747">
    <property type="term" value="F:acyltransferase activity, transferring groups other than amino-acyl groups"/>
    <property type="evidence" value="ECO:0007669"/>
    <property type="project" value="InterPro"/>
</dbReference>
<accession>A0A267MIT2</accession>
<feature type="domain" description="N-acetyltransferase" evidence="1">
    <location>
        <begin position="11"/>
        <end position="169"/>
    </location>
</feature>
<evidence type="ECO:0000313" key="2">
    <source>
        <dbReference type="EMBL" id="PAB58775.1"/>
    </source>
</evidence>
<keyword evidence="3" id="KW-1185">Reference proteome</keyword>
<sequence>MELNGEDYIIKIINSEYEESLQQLCERCSDYFQIERDDCPSINEGHEILNMLPSDKKHSDKFVFGIFNEKSELVSVIDIIKDYPVAGEWMLGLMLIDPKERGKGLGRKIHDFLVQWTSELGADKLRIGVVEQNYKGYEFWKSRGYKEIKRTKVKHGNKENNVIVMNYLI</sequence>
<protein>
    <recommendedName>
        <fullName evidence="1">N-acetyltransferase domain-containing protein</fullName>
    </recommendedName>
</protein>
<dbReference type="CDD" id="cd04301">
    <property type="entry name" value="NAT_SF"/>
    <property type="match status" value="1"/>
</dbReference>
<dbReference type="Proteomes" id="UP000216024">
    <property type="component" value="Unassembled WGS sequence"/>
</dbReference>
<dbReference type="OrthoDB" id="9782266at2"/>
<comment type="caution">
    <text evidence="2">The sequence shown here is derived from an EMBL/GenBank/DDBJ whole genome shotgun (WGS) entry which is preliminary data.</text>
</comment>
<dbReference type="Gene3D" id="3.40.630.30">
    <property type="match status" value="1"/>
</dbReference>
<dbReference type="Pfam" id="PF00583">
    <property type="entry name" value="Acetyltransf_1"/>
    <property type="match status" value="1"/>
</dbReference>
<reference evidence="2 3" key="1">
    <citation type="submission" date="2017-06" db="EMBL/GenBank/DDBJ databases">
        <title>Draft genome sequence of anaerobic fermentative bacterium Anaeromicrobium sediminis DY2726D isolated from West Pacific Ocean sediments.</title>
        <authorList>
            <person name="Zeng X."/>
        </authorList>
    </citation>
    <scope>NUCLEOTIDE SEQUENCE [LARGE SCALE GENOMIC DNA]</scope>
    <source>
        <strain evidence="2 3">DY2726D</strain>
    </source>
</reference>